<dbReference type="SUPFAM" id="SSF56784">
    <property type="entry name" value="HAD-like"/>
    <property type="match status" value="1"/>
</dbReference>
<dbReference type="Gene3D" id="2.70.150.10">
    <property type="entry name" value="Calcium-transporting ATPase, cytoplasmic transduction domain A"/>
    <property type="match status" value="1"/>
</dbReference>
<evidence type="ECO:0000256" key="11">
    <source>
        <dbReference type="ARBA" id="ARBA00022951"/>
    </source>
</evidence>
<sequence length="945" mass="104144">MESQSFFNLTAKETLDFFQVSTTNGLSASQLSTNQSKYGKNELPEEPATPLWKLILEQFQDQLVIILLIAAAISLGLAALENQEEGSISAFVEPAVILLILVANATVGVIQETNAETAINALKELSADEAKVLREGTLQILPAKELVPGDIIHLSVGNKIPADCRLINVFSSSFRVDQSILTGEAESVIKEYDVVVSDKKAVKQDQINILFSGTTITIGKAVAVVVAIGEKTALGEIHSSISEQSEDKTPLKIKLDEFGDQLAKIITVICILVWVINVRHFNDDTFGGNWLKGSVYYFKIAVALAVAAIPEGLSAVITTCLALGTRRMAAQGAIVRKLRSVETLGCTSVICSDKTGTLTTNQMSVRKVFTFDLQNGQATELNVEGFTYGPEGRVSYAANGQTVERDILVKNQVLNELSLNCVLCNDSKVQYEVKTDTFVKIGEPTEAALKTLSEKLGTDDTAFNANNTQYKTLEEIDKLTQSQKIQKSAKVSNYVESKYTKLHNFEFTRDRKSMSVLVEKKPGNETPSGRSRSTSQQLSERTLYVKGAPEAVIERCSYFKCSNDPTRNIPFSKAMKDQVLSKMREWAETDSLRILAFANVENPKIPNKINPSDYVKFESNMTFIGLVGMLDPPREEVFNSIQQCRSAGIRVIVITGDNKKTAESICRQIGVFEHDENLEGRSYTGREFDEMSLQEKKLTVKRADLFSRTEPSHKQELVDLLQGEGWICAMTGDGVNDAPALKKADIGIAMGSGTDVAKLASDMVLADDNFATIVSAVEEGRSIYANTKQFIRYLISSNIGEVVSIFLTVILGMPEALIPVQLLWVNLVTDGLPATALGFNPADDDIMRKPPRDSKESIVTPWLFVRYMVVGTFVGCATIFGYAWWFIFYEGGPMITWNQLSNFHQCSNLFPEIGCEMFTNHMAQKATTMSLSILVVVEMFNAMNR</sequence>
<dbReference type="FunFam" id="3.40.1110.10:FF:000003">
    <property type="entry name" value="Calcium-transporting ATPase"/>
    <property type="match status" value="1"/>
</dbReference>
<dbReference type="GO" id="GO:0016887">
    <property type="term" value="F:ATP hydrolysis activity"/>
    <property type="evidence" value="ECO:0007669"/>
    <property type="project" value="InterPro"/>
</dbReference>
<evidence type="ECO:0000256" key="14">
    <source>
        <dbReference type="ARBA" id="ARBA00023065"/>
    </source>
</evidence>
<keyword evidence="9" id="KW-0067">ATP-binding</keyword>
<dbReference type="FunFam" id="1.20.1110.10:FF:000037">
    <property type="entry name" value="Calcium-transporting ATPase, putative"/>
    <property type="match status" value="1"/>
</dbReference>
<dbReference type="EMBL" id="JADGJW010000161">
    <property type="protein sequence ID" value="KAJ3222757.1"/>
    <property type="molecule type" value="Genomic_DNA"/>
</dbReference>
<keyword evidence="4" id="KW-0597">Phosphoprotein</keyword>
<evidence type="ECO:0000256" key="4">
    <source>
        <dbReference type="ARBA" id="ARBA00022553"/>
    </source>
</evidence>
<gene>
    <name evidence="20" type="ORF">HK099_001972</name>
</gene>
<keyword evidence="10" id="KW-0460">Magnesium</keyword>
<dbReference type="FunFam" id="1.20.1110.10:FF:000065">
    <property type="entry name" value="Sarcoplasmic/endoplasmic reticulum calcium ATPase 1"/>
    <property type="match status" value="1"/>
</dbReference>
<comment type="caution">
    <text evidence="20">The sequence shown here is derived from an EMBL/GenBank/DDBJ whole genome shotgun (WGS) entry which is preliminary data.</text>
</comment>
<dbReference type="SFLD" id="SFLDF00027">
    <property type="entry name" value="p-type_atpase"/>
    <property type="match status" value="1"/>
</dbReference>
<keyword evidence="3" id="KW-0813">Transport</keyword>
<evidence type="ECO:0000256" key="3">
    <source>
        <dbReference type="ARBA" id="ARBA00022448"/>
    </source>
</evidence>
<dbReference type="InterPro" id="IPR008250">
    <property type="entry name" value="ATPase_P-typ_transduc_dom_A_sf"/>
</dbReference>
<dbReference type="FunFam" id="3.40.50.1000:FF:000005">
    <property type="entry name" value="Calcium-transporting ATPase 1"/>
    <property type="match status" value="1"/>
</dbReference>
<evidence type="ECO:0000256" key="7">
    <source>
        <dbReference type="ARBA" id="ARBA00022741"/>
    </source>
</evidence>
<evidence type="ECO:0000256" key="10">
    <source>
        <dbReference type="ARBA" id="ARBA00022842"/>
    </source>
</evidence>
<feature type="transmembrane region" description="Helical" evidence="18">
    <location>
        <begin position="300"/>
        <end position="323"/>
    </location>
</feature>
<dbReference type="InterPro" id="IPR023299">
    <property type="entry name" value="ATPase_P-typ_cyto_dom_N"/>
</dbReference>
<comment type="similarity">
    <text evidence="16">Belongs to the cation transport ATPase (P-type) (TC 3.A.3) family.</text>
</comment>
<organism evidence="20 21">
    <name type="scientific">Clydaea vesicula</name>
    <dbReference type="NCBI Taxonomy" id="447962"/>
    <lineage>
        <taxon>Eukaryota</taxon>
        <taxon>Fungi</taxon>
        <taxon>Fungi incertae sedis</taxon>
        <taxon>Chytridiomycota</taxon>
        <taxon>Chytridiomycota incertae sedis</taxon>
        <taxon>Chytridiomycetes</taxon>
        <taxon>Lobulomycetales</taxon>
        <taxon>Lobulomycetaceae</taxon>
        <taxon>Clydaea</taxon>
    </lineage>
</organism>
<evidence type="ECO:0000256" key="6">
    <source>
        <dbReference type="ARBA" id="ARBA00022692"/>
    </source>
</evidence>
<feature type="domain" description="Cation-transporting P-type ATPase N-terminal" evidence="19">
    <location>
        <begin position="5"/>
        <end position="79"/>
    </location>
</feature>
<keyword evidence="6 18" id="KW-0812">Transmembrane</keyword>
<evidence type="ECO:0000256" key="2">
    <source>
        <dbReference type="ARBA" id="ARBA00012790"/>
    </source>
</evidence>
<feature type="transmembrane region" description="Helical" evidence="18">
    <location>
        <begin position="63"/>
        <end position="80"/>
    </location>
</feature>
<dbReference type="InterPro" id="IPR018303">
    <property type="entry name" value="ATPase_P-typ_P_site"/>
</dbReference>
<protein>
    <recommendedName>
        <fullName evidence="2">P-type Ca(2+) transporter</fullName>
        <ecNumber evidence="2">7.2.2.10</ecNumber>
    </recommendedName>
</protein>
<keyword evidence="7" id="KW-0547">Nucleotide-binding</keyword>
<dbReference type="InterPro" id="IPR044492">
    <property type="entry name" value="P_typ_ATPase_HD_dom"/>
</dbReference>
<dbReference type="Gene3D" id="1.20.1110.10">
    <property type="entry name" value="Calcium-transporting ATPase, transmembrane domain"/>
    <property type="match status" value="1"/>
</dbReference>
<dbReference type="SFLD" id="SFLDS00003">
    <property type="entry name" value="Haloacid_Dehalogenase"/>
    <property type="match status" value="1"/>
</dbReference>
<reference evidence="20" key="1">
    <citation type="submission" date="2020-05" db="EMBL/GenBank/DDBJ databases">
        <title>Phylogenomic resolution of chytrid fungi.</title>
        <authorList>
            <person name="Stajich J.E."/>
            <person name="Amses K."/>
            <person name="Simmons R."/>
            <person name="Seto K."/>
            <person name="Myers J."/>
            <person name="Bonds A."/>
            <person name="Quandt C.A."/>
            <person name="Barry K."/>
            <person name="Liu P."/>
            <person name="Grigoriev I."/>
            <person name="Longcore J.E."/>
            <person name="James T.Y."/>
        </authorList>
    </citation>
    <scope>NUCLEOTIDE SEQUENCE</scope>
    <source>
        <strain evidence="20">JEL0476</strain>
    </source>
</reference>
<dbReference type="NCBIfam" id="TIGR01494">
    <property type="entry name" value="ATPase_P-type"/>
    <property type="match status" value="2"/>
</dbReference>
<evidence type="ECO:0000256" key="12">
    <source>
        <dbReference type="ARBA" id="ARBA00022967"/>
    </source>
</evidence>
<dbReference type="InterPro" id="IPR036412">
    <property type="entry name" value="HAD-like_sf"/>
</dbReference>
<evidence type="ECO:0000313" key="21">
    <source>
        <dbReference type="Proteomes" id="UP001211065"/>
    </source>
</evidence>
<feature type="region of interest" description="Disordered" evidence="17">
    <location>
        <begin position="520"/>
        <end position="541"/>
    </location>
</feature>
<comment type="subcellular location">
    <subcellularLocation>
        <location evidence="1">Sarcoplasmic reticulum membrane</location>
        <topology evidence="1">Multi-pass membrane protein</topology>
    </subcellularLocation>
</comment>
<dbReference type="InterPro" id="IPR006068">
    <property type="entry name" value="ATPase_P-typ_cation-transptr_C"/>
</dbReference>
<dbReference type="Proteomes" id="UP001211065">
    <property type="component" value="Unassembled WGS sequence"/>
</dbReference>
<dbReference type="InterPro" id="IPR001757">
    <property type="entry name" value="P_typ_ATPase"/>
</dbReference>
<keyword evidence="13 18" id="KW-1133">Transmembrane helix</keyword>
<dbReference type="InterPro" id="IPR059000">
    <property type="entry name" value="ATPase_P-type_domA"/>
</dbReference>
<dbReference type="EC" id="7.2.2.10" evidence="2"/>
<evidence type="ECO:0000256" key="5">
    <source>
        <dbReference type="ARBA" id="ARBA00022568"/>
    </source>
</evidence>
<keyword evidence="12" id="KW-1278">Translocase</keyword>
<dbReference type="SFLD" id="SFLDG00002">
    <property type="entry name" value="C1.7:_P-type_atpase_like"/>
    <property type="match status" value="1"/>
</dbReference>
<feature type="transmembrane region" description="Helical" evidence="18">
    <location>
        <begin position="86"/>
        <end position="110"/>
    </location>
</feature>
<evidence type="ECO:0000259" key="19">
    <source>
        <dbReference type="SMART" id="SM00831"/>
    </source>
</evidence>
<keyword evidence="21" id="KW-1185">Reference proteome</keyword>
<evidence type="ECO:0000256" key="13">
    <source>
        <dbReference type="ARBA" id="ARBA00022989"/>
    </source>
</evidence>
<dbReference type="PROSITE" id="PS00154">
    <property type="entry name" value="ATPASE_E1_E2"/>
    <property type="match status" value="1"/>
</dbReference>
<dbReference type="InterPro" id="IPR004014">
    <property type="entry name" value="ATPase_P-typ_cation-transptr_N"/>
</dbReference>
<evidence type="ECO:0000256" key="8">
    <source>
        <dbReference type="ARBA" id="ARBA00022837"/>
    </source>
</evidence>
<dbReference type="SUPFAM" id="SSF81665">
    <property type="entry name" value="Calcium ATPase, transmembrane domain M"/>
    <property type="match status" value="1"/>
</dbReference>
<dbReference type="GO" id="GO:0005388">
    <property type="term" value="F:P-type calcium transporter activity"/>
    <property type="evidence" value="ECO:0007669"/>
    <property type="project" value="UniProtKB-EC"/>
</dbReference>
<dbReference type="InterPro" id="IPR023214">
    <property type="entry name" value="HAD_sf"/>
</dbReference>
<keyword evidence="15 18" id="KW-0472">Membrane</keyword>
<dbReference type="Pfam" id="PF08282">
    <property type="entry name" value="Hydrolase_3"/>
    <property type="match status" value="1"/>
</dbReference>
<evidence type="ECO:0000256" key="17">
    <source>
        <dbReference type="SAM" id="MobiDB-lite"/>
    </source>
</evidence>
<name>A0AAD5XX07_9FUNG</name>
<feature type="transmembrane region" description="Helical" evidence="18">
    <location>
        <begin position="262"/>
        <end position="280"/>
    </location>
</feature>
<keyword evidence="5" id="KW-0109">Calcium transport</keyword>
<dbReference type="AlphaFoldDB" id="A0AAD5XX07"/>
<proteinExistence type="inferred from homology"/>
<evidence type="ECO:0000256" key="9">
    <source>
        <dbReference type="ARBA" id="ARBA00022840"/>
    </source>
</evidence>
<dbReference type="FunFam" id="2.70.150.10:FF:000014">
    <property type="entry name" value="Calcium-transporting ATPase, putative"/>
    <property type="match status" value="1"/>
</dbReference>
<dbReference type="Gene3D" id="3.40.1110.10">
    <property type="entry name" value="Calcium-transporting ATPase, cytoplasmic domain N"/>
    <property type="match status" value="1"/>
</dbReference>
<keyword evidence="11" id="KW-0703">Sarcoplasmic reticulum</keyword>
<evidence type="ECO:0000256" key="16">
    <source>
        <dbReference type="ARBA" id="ARBA00038148"/>
    </source>
</evidence>
<dbReference type="SMART" id="SM00831">
    <property type="entry name" value="Cation_ATPase_N"/>
    <property type="match status" value="1"/>
</dbReference>
<dbReference type="PRINTS" id="PR00119">
    <property type="entry name" value="CATATPASE"/>
</dbReference>
<keyword evidence="8" id="KW-0106">Calcium</keyword>
<accession>A0AAD5XX07</accession>
<dbReference type="InterPro" id="IPR023298">
    <property type="entry name" value="ATPase_P-typ_TM_dom_sf"/>
</dbReference>
<dbReference type="SUPFAM" id="SSF81653">
    <property type="entry name" value="Calcium ATPase, transduction domain A"/>
    <property type="match status" value="1"/>
</dbReference>
<dbReference type="Pfam" id="PF00690">
    <property type="entry name" value="Cation_ATPase_N"/>
    <property type="match status" value="1"/>
</dbReference>
<dbReference type="Pfam" id="PF00689">
    <property type="entry name" value="Cation_ATPase_C"/>
    <property type="match status" value="1"/>
</dbReference>
<dbReference type="GO" id="GO:0005524">
    <property type="term" value="F:ATP binding"/>
    <property type="evidence" value="ECO:0007669"/>
    <property type="project" value="UniProtKB-KW"/>
</dbReference>
<feature type="transmembrane region" description="Helical" evidence="18">
    <location>
        <begin position="863"/>
        <end position="887"/>
    </location>
</feature>
<keyword evidence="14" id="KW-0406">Ion transport</keyword>
<dbReference type="Gene3D" id="3.40.50.1000">
    <property type="entry name" value="HAD superfamily/HAD-like"/>
    <property type="match status" value="1"/>
</dbReference>
<evidence type="ECO:0000313" key="20">
    <source>
        <dbReference type="EMBL" id="KAJ3222757.1"/>
    </source>
</evidence>
<feature type="compositionally biased region" description="Polar residues" evidence="17">
    <location>
        <begin position="525"/>
        <end position="540"/>
    </location>
</feature>
<dbReference type="GO" id="GO:0016020">
    <property type="term" value="C:membrane"/>
    <property type="evidence" value="ECO:0007669"/>
    <property type="project" value="InterPro"/>
</dbReference>
<dbReference type="Pfam" id="PF13246">
    <property type="entry name" value="Cation_ATPase"/>
    <property type="match status" value="1"/>
</dbReference>
<evidence type="ECO:0000256" key="15">
    <source>
        <dbReference type="ARBA" id="ARBA00023136"/>
    </source>
</evidence>
<dbReference type="Pfam" id="PF00122">
    <property type="entry name" value="E1-E2_ATPase"/>
    <property type="match status" value="1"/>
</dbReference>
<dbReference type="SUPFAM" id="SSF81660">
    <property type="entry name" value="Metal cation-transporting ATPase, ATP-binding domain N"/>
    <property type="match status" value="1"/>
</dbReference>
<dbReference type="PANTHER" id="PTHR42861">
    <property type="entry name" value="CALCIUM-TRANSPORTING ATPASE"/>
    <property type="match status" value="1"/>
</dbReference>
<evidence type="ECO:0000256" key="1">
    <source>
        <dbReference type="ARBA" id="ARBA00004326"/>
    </source>
</evidence>
<evidence type="ECO:0000256" key="18">
    <source>
        <dbReference type="SAM" id="Phobius"/>
    </source>
</evidence>